<dbReference type="InterPro" id="IPR011611">
    <property type="entry name" value="PfkB_dom"/>
</dbReference>
<protein>
    <submittedName>
        <fullName evidence="5">Sugar kinase</fullName>
    </submittedName>
</protein>
<dbReference type="Pfam" id="PF00294">
    <property type="entry name" value="PfkB"/>
    <property type="match status" value="1"/>
</dbReference>
<dbReference type="PANTHER" id="PTHR43320:SF2">
    <property type="entry name" value="2-DEHYDRO-3-DEOXYGLUCONOKINASE_2-DEHYDRO-3-DEOXYGALACTONOKINASE"/>
    <property type="match status" value="1"/>
</dbReference>
<proteinExistence type="inferred from homology"/>
<dbReference type="SUPFAM" id="SSF53613">
    <property type="entry name" value="Ribokinase-like"/>
    <property type="match status" value="1"/>
</dbReference>
<dbReference type="CDD" id="cd01166">
    <property type="entry name" value="KdgK"/>
    <property type="match status" value="1"/>
</dbReference>
<gene>
    <name evidence="5" type="ORF">HUW48_26180</name>
</gene>
<feature type="domain" description="Carbohydrate kinase PfkB" evidence="4">
    <location>
        <begin position="3"/>
        <end position="315"/>
    </location>
</feature>
<keyword evidence="3 5" id="KW-0418">Kinase</keyword>
<evidence type="ECO:0000259" key="4">
    <source>
        <dbReference type="Pfam" id="PF00294"/>
    </source>
</evidence>
<evidence type="ECO:0000313" key="6">
    <source>
        <dbReference type="Proteomes" id="UP000514509"/>
    </source>
</evidence>
<dbReference type="PANTHER" id="PTHR43320">
    <property type="entry name" value="SUGAR KINASE"/>
    <property type="match status" value="1"/>
</dbReference>
<dbReference type="KEGG" id="add:HUW48_26180"/>
<reference evidence="5 6" key="1">
    <citation type="submission" date="2020-08" db="EMBL/GenBank/DDBJ databases">
        <title>Adhaeribacter dokdonensis sp. nov., isolated from the rhizosphere of Elymus tsukushiensis, a plant native to the Dokdo Islands, Republic of Korea.</title>
        <authorList>
            <person name="Ghim S.Y."/>
        </authorList>
    </citation>
    <scope>NUCLEOTIDE SEQUENCE [LARGE SCALE GENOMIC DNA]</scope>
    <source>
        <strain evidence="5 6">KUDC8001</strain>
    </source>
</reference>
<evidence type="ECO:0000256" key="2">
    <source>
        <dbReference type="ARBA" id="ARBA00022679"/>
    </source>
</evidence>
<dbReference type="InterPro" id="IPR029056">
    <property type="entry name" value="Ribokinase-like"/>
</dbReference>
<sequence>MVQHVVTFGEIMMRLSTPGFARFSQATNLNITYGGGEANVAISLAYFNIPAAHVTRFPANDLGQAATALLRQHQVTTDHIIYGGDRLGLYFLETGAAARPSRVIYDRADSAFAELEPGMLNWEEILQNARWFHWTGITPAISEGAAQSCLEAVQVANKLGITVSADINYRKNLWQYGKKAYEVMPELVAGCDLIVSSIGDAADILQIKPAAEAADPFVSVGQQIMQQYPRIKKIVNTNRGSISASHNTLAGMMWNGQQLLQTPTHDMVPIVDRIGGGDAFMAGLIYGLLTYQNDQQALDFAVAASALKHTIEGDANLVTVAEVEPVMQGDSSGRLKR</sequence>
<name>A0A7L7LEL1_9BACT</name>
<dbReference type="InterPro" id="IPR052700">
    <property type="entry name" value="Carb_kinase_PfkB-like"/>
</dbReference>
<evidence type="ECO:0000256" key="1">
    <source>
        <dbReference type="ARBA" id="ARBA00010688"/>
    </source>
</evidence>
<dbReference type="GO" id="GO:0016301">
    <property type="term" value="F:kinase activity"/>
    <property type="evidence" value="ECO:0007669"/>
    <property type="project" value="UniProtKB-KW"/>
</dbReference>
<evidence type="ECO:0000313" key="5">
    <source>
        <dbReference type="EMBL" id="QMU31302.1"/>
    </source>
</evidence>
<organism evidence="5 6">
    <name type="scientific">Adhaeribacter radiodurans</name>
    <dbReference type="NCBI Taxonomy" id="2745197"/>
    <lineage>
        <taxon>Bacteria</taxon>
        <taxon>Pseudomonadati</taxon>
        <taxon>Bacteroidota</taxon>
        <taxon>Cytophagia</taxon>
        <taxon>Cytophagales</taxon>
        <taxon>Hymenobacteraceae</taxon>
        <taxon>Adhaeribacter</taxon>
    </lineage>
</organism>
<dbReference type="Proteomes" id="UP000514509">
    <property type="component" value="Chromosome"/>
</dbReference>
<dbReference type="EMBL" id="CP055153">
    <property type="protein sequence ID" value="QMU31302.1"/>
    <property type="molecule type" value="Genomic_DNA"/>
</dbReference>
<dbReference type="Gene3D" id="3.40.1190.20">
    <property type="match status" value="1"/>
</dbReference>
<comment type="similarity">
    <text evidence="1">Belongs to the carbohydrate kinase PfkB family.</text>
</comment>
<dbReference type="AlphaFoldDB" id="A0A7L7LEL1"/>
<keyword evidence="6" id="KW-1185">Reference proteome</keyword>
<keyword evidence="2" id="KW-0808">Transferase</keyword>
<accession>A0A7L7LEL1</accession>
<evidence type="ECO:0000256" key="3">
    <source>
        <dbReference type="ARBA" id="ARBA00022777"/>
    </source>
</evidence>